<evidence type="ECO:0000313" key="1">
    <source>
        <dbReference type="EMBL" id="KKN02257.1"/>
    </source>
</evidence>
<proteinExistence type="predicted"/>
<protein>
    <submittedName>
        <fullName evidence="1">Uncharacterized protein</fullName>
    </submittedName>
</protein>
<name>A0A0F9MS68_9ZZZZ</name>
<dbReference type="AlphaFoldDB" id="A0A0F9MS68"/>
<reference evidence="1" key="1">
    <citation type="journal article" date="2015" name="Nature">
        <title>Complex archaea that bridge the gap between prokaryotes and eukaryotes.</title>
        <authorList>
            <person name="Spang A."/>
            <person name="Saw J.H."/>
            <person name="Jorgensen S.L."/>
            <person name="Zaremba-Niedzwiedzka K."/>
            <person name="Martijn J."/>
            <person name="Lind A.E."/>
            <person name="van Eijk R."/>
            <person name="Schleper C."/>
            <person name="Guy L."/>
            <person name="Ettema T.J."/>
        </authorList>
    </citation>
    <scope>NUCLEOTIDE SEQUENCE</scope>
</reference>
<gene>
    <name evidence="1" type="ORF">LCGC14_1119570</name>
</gene>
<organism evidence="1">
    <name type="scientific">marine sediment metagenome</name>
    <dbReference type="NCBI Taxonomy" id="412755"/>
    <lineage>
        <taxon>unclassified sequences</taxon>
        <taxon>metagenomes</taxon>
        <taxon>ecological metagenomes</taxon>
    </lineage>
</organism>
<dbReference type="EMBL" id="LAZR01005169">
    <property type="protein sequence ID" value="KKN02257.1"/>
    <property type="molecule type" value="Genomic_DNA"/>
</dbReference>
<sequence>MADHITQTGFNRLTDSIDWSIRQLEKPRRERIESIRQFVGSHHSLGGSERTVPVNFLKLAVDIYVRQLAARAPRVLISTKFAELKPTAANLQLAVNQIPEEISLTLTLRRLVTEALFSMGIVKCGLHTVGEILGIPYGQPFADVVTLDDYFCDMSAKRMDLIQYCGNDYWLPYEKLMDSGFVKSKDRDALAPDDHTTIGEQGQERADGISVDEQAEEFEKRIRLRDVWLPQENVMLTYATSSKRLLHEAGWEGPELGPYLHLGYTEVPSGLLPLSPVSTWRDLHELGNTIFRKLGSQADAQKTVLGFSGTDEEDIANFKGAKDGDGIAYHGAKPERLQAGGVDGSTLAFYLQVRDLYSYFAGNLDSLGGLAPMTETVGQDKLLGEAASAQLADMSAQTVTVVRDLFRTLAWYEWNDPIGTRTLEKKIPGTELVIPVPWNADARQGGFELFDLDLNVFSLQDDSPATKLQKLRGILNEFIGPLMPDIQSAGGQLDAQFILRTIAKWSNMSSATGSKWRESTGFSDRGVAWRFVIPPLLQSYF</sequence>
<accession>A0A0F9MS68</accession>
<comment type="caution">
    <text evidence="1">The sequence shown here is derived from an EMBL/GenBank/DDBJ whole genome shotgun (WGS) entry which is preliminary data.</text>
</comment>